<sequence length="87" mass="9585">MLSRSTSWTFCTSELNSDSRRERHIAFTPKCVPPLPPKLAVSIVSWRPSRESLRYIPSPKPVALMSLPDPPAVSSSVGMTLLPNNPP</sequence>
<evidence type="ECO:0000313" key="2">
    <source>
        <dbReference type="Proteomes" id="UP000054217"/>
    </source>
</evidence>
<evidence type="ECO:0000313" key="1">
    <source>
        <dbReference type="EMBL" id="KIO06263.1"/>
    </source>
</evidence>
<accession>A0A0C3JB12</accession>
<keyword evidence="2" id="KW-1185">Reference proteome</keyword>
<dbReference type="AlphaFoldDB" id="A0A0C3JB12"/>
<protein>
    <submittedName>
        <fullName evidence="1">Uncharacterized protein</fullName>
    </submittedName>
</protein>
<feature type="non-terminal residue" evidence="1">
    <location>
        <position position="87"/>
    </location>
</feature>
<dbReference type="EMBL" id="KN831963">
    <property type="protein sequence ID" value="KIO06263.1"/>
    <property type="molecule type" value="Genomic_DNA"/>
</dbReference>
<organism evidence="1 2">
    <name type="scientific">Pisolithus tinctorius Marx 270</name>
    <dbReference type="NCBI Taxonomy" id="870435"/>
    <lineage>
        <taxon>Eukaryota</taxon>
        <taxon>Fungi</taxon>
        <taxon>Dikarya</taxon>
        <taxon>Basidiomycota</taxon>
        <taxon>Agaricomycotina</taxon>
        <taxon>Agaricomycetes</taxon>
        <taxon>Agaricomycetidae</taxon>
        <taxon>Boletales</taxon>
        <taxon>Sclerodermatineae</taxon>
        <taxon>Pisolithaceae</taxon>
        <taxon>Pisolithus</taxon>
    </lineage>
</organism>
<dbReference type="InParanoid" id="A0A0C3JB12"/>
<reference evidence="2" key="2">
    <citation type="submission" date="2015-01" db="EMBL/GenBank/DDBJ databases">
        <title>Evolutionary Origins and Diversification of the Mycorrhizal Mutualists.</title>
        <authorList>
            <consortium name="DOE Joint Genome Institute"/>
            <consortium name="Mycorrhizal Genomics Consortium"/>
            <person name="Kohler A."/>
            <person name="Kuo A."/>
            <person name="Nagy L.G."/>
            <person name="Floudas D."/>
            <person name="Copeland A."/>
            <person name="Barry K.W."/>
            <person name="Cichocki N."/>
            <person name="Veneault-Fourrey C."/>
            <person name="LaButti K."/>
            <person name="Lindquist E.A."/>
            <person name="Lipzen A."/>
            <person name="Lundell T."/>
            <person name="Morin E."/>
            <person name="Murat C."/>
            <person name="Riley R."/>
            <person name="Ohm R."/>
            <person name="Sun H."/>
            <person name="Tunlid A."/>
            <person name="Henrissat B."/>
            <person name="Grigoriev I.V."/>
            <person name="Hibbett D.S."/>
            <person name="Martin F."/>
        </authorList>
    </citation>
    <scope>NUCLEOTIDE SEQUENCE [LARGE SCALE GENOMIC DNA]</scope>
    <source>
        <strain evidence="2">Marx 270</strain>
    </source>
</reference>
<dbReference type="Proteomes" id="UP000054217">
    <property type="component" value="Unassembled WGS sequence"/>
</dbReference>
<proteinExistence type="predicted"/>
<dbReference type="OrthoDB" id="3260393at2759"/>
<name>A0A0C3JB12_PISTI</name>
<gene>
    <name evidence="1" type="ORF">M404DRAFT_998928</name>
</gene>
<dbReference type="HOGENOM" id="CLU_2612606_0_0_1"/>
<reference evidence="1 2" key="1">
    <citation type="submission" date="2014-04" db="EMBL/GenBank/DDBJ databases">
        <authorList>
            <consortium name="DOE Joint Genome Institute"/>
            <person name="Kuo A."/>
            <person name="Kohler A."/>
            <person name="Costa M.D."/>
            <person name="Nagy L.G."/>
            <person name="Floudas D."/>
            <person name="Copeland A."/>
            <person name="Barry K.W."/>
            <person name="Cichocki N."/>
            <person name="Veneault-Fourrey C."/>
            <person name="LaButti K."/>
            <person name="Lindquist E.A."/>
            <person name="Lipzen A."/>
            <person name="Lundell T."/>
            <person name="Morin E."/>
            <person name="Murat C."/>
            <person name="Sun H."/>
            <person name="Tunlid A."/>
            <person name="Henrissat B."/>
            <person name="Grigoriev I.V."/>
            <person name="Hibbett D.S."/>
            <person name="Martin F."/>
            <person name="Nordberg H.P."/>
            <person name="Cantor M.N."/>
            <person name="Hua S.X."/>
        </authorList>
    </citation>
    <scope>NUCLEOTIDE SEQUENCE [LARGE SCALE GENOMIC DNA]</scope>
    <source>
        <strain evidence="1 2">Marx 270</strain>
    </source>
</reference>